<dbReference type="GO" id="GO:0046872">
    <property type="term" value="F:metal ion binding"/>
    <property type="evidence" value="ECO:0007669"/>
    <property type="project" value="UniProtKB-KW"/>
</dbReference>
<evidence type="ECO:0000259" key="5">
    <source>
        <dbReference type="Pfam" id="PF05726"/>
    </source>
</evidence>
<dbReference type="PANTHER" id="PTHR13903">
    <property type="entry name" value="PIRIN-RELATED"/>
    <property type="match status" value="1"/>
</dbReference>
<protein>
    <submittedName>
        <fullName evidence="6">Pirin family protein</fullName>
    </submittedName>
</protein>
<proteinExistence type="inferred from homology"/>
<dbReference type="KEGG" id="tsin:OXH18_18915"/>
<dbReference type="InterPro" id="IPR003829">
    <property type="entry name" value="Pirin_N_dom"/>
</dbReference>
<dbReference type="InterPro" id="IPR008778">
    <property type="entry name" value="Pirin_C_dom"/>
</dbReference>
<comment type="similarity">
    <text evidence="1 3">Belongs to the pirin family.</text>
</comment>
<dbReference type="AlphaFoldDB" id="A0A9E8ZAD1"/>
<dbReference type="PIRSF" id="PIRSF006232">
    <property type="entry name" value="Pirin"/>
    <property type="match status" value="1"/>
</dbReference>
<organism evidence="6 7">
    <name type="scientific">Thermocoleostomius sinensis A174</name>
    <dbReference type="NCBI Taxonomy" id="2016057"/>
    <lineage>
        <taxon>Bacteria</taxon>
        <taxon>Bacillati</taxon>
        <taxon>Cyanobacteriota</taxon>
        <taxon>Cyanophyceae</taxon>
        <taxon>Oculatellales</taxon>
        <taxon>Oculatellaceae</taxon>
        <taxon>Thermocoleostomius</taxon>
    </lineage>
</organism>
<dbReference type="Pfam" id="PF05726">
    <property type="entry name" value="Pirin_C"/>
    <property type="match status" value="1"/>
</dbReference>
<feature type="binding site" evidence="2">
    <location>
        <position position="65"/>
    </location>
    <ligand>
        <name>Fe cation</name>
        <dbReference type="ChEBI" id="CHEBI:24875"/>
    </ligand>
</feature>
<sequence>MTTPMQLGRTVAGTVSSVETMEGAGFIVRRPFPKSSFSEFDPFLLLDELGPVDLKPGEAKGAPDHPHRGFETVTYLLAGQLEHKDSQGHTGKLGPGDVQWMTAGAGVVHSEMPASDFVRTGGHLHGLQLWVNLPQRDKMIAPHYQDIAADRIPTVQTEDGLATVKVIAGEALGAKAVIETRTPIVYLHWTLQPGATIIQPIPSHYNAFAYVLDGEGRFGVDQELAGDGKMVLFASNGDTVTIANPAASHTELNVLLIAGVPLNEPIVRYGPFVMNTNAEIVQAIEDYRHGRMGTIHV</sequence>
<dbReference type="InterPro" id="IPR014710">
    <property type="entry name" value="RmlC-like_jellyroll"/>
</dbReference>
<evidence type="ECO:0000259" key="4">
    <source>
        <dbReference type="Pfam" id="PF02678"/>
    </source>
</evidence>
<evidence type="ECO:0000256" key="3">
    <source>
        <dbReference type="RuleBase" id="RU003457"/>
    </source>
</evidence>
<feature type="domain" description="Pirin N-terminal" evidence="4">
    <location>
        <begin position="28"/>
        <end position="131"/>
    </location>
</feature>
<feature type="binding site" evidence="2">
    <location>
        <position position="111"/>
    </location>
    <ligand>
        <name>Fe cation</name>
        <dbReference type="ChEBI" id="CHEBI:24875"/>
    </ligand>
</feature>
<accession>A0A9E8ZAD1</accession>
<comment type="cofactor">
    <cofactor evidence="2">
        <name>Fe cation</name>
        <dbReference type="ChEBI" id="CHEBI:24875"/>
    </cofactor>
    <text evidence="2">Binds 1 Fe cation per subunit.</text>
</comment>
<dbReference type="CDD" id="cd02909">
    <property type="entry name" value="cupin_pirin_N"/>
    <property type="match status" value="1"/>
</dbReference>
<dbReference type="PANTHER" id="PTHR13903:SF31">
    <property type="entry name" value="CUPIN-DOMAIN CONTAINING PROTEIN"/>
    <property type="match status" value="1"/>
</dbReference>
<evidence type="ECO:0000256" key="1">
    <source>
        <dbReference type="ARBA" id="ARBA00008416"/>
    </source>
</evidence>
<reference evidence="6" key="1">
    <citation type="submission" date="2022-12" db="EMBL/GenBank/DDBJ databases">
        <title>Polyphasic identification of a Novel Hot-Spring Cyanobacterium Ocullathermofonsia sinensis gen nov. sp. nov. and Genomic Insights on its Adaptations to the Thermal Habitat.</title>
        <authorList>
            <person name="Daroch M."/>
            <person name="Tang J."/>
            <person name="Jiang Y."/>
        </authorList>
    </citation>
    <scope>NUCLEOTIDE SEQUENCE</scope>
    <source>
        <strain evidence="6">PKUAC-SCTA174</strain>
    </source>
</reference>
<dbReference type="InterPro" id="IPR012093">
    <property type="entry name" value="Pirin"/>
</dbReference>
<dbReference type="EMBL" id="CP113797">
    <property type="protein sequence ID" value="WAL59226.1"/>
    <property type="molecule type" value="Genomic_DNA"/>
</dbReference>
<dbReference type="CDD" id="cd02247">
    <property type="entry name" value="cupin_pirin_C"/>
    <property type="match status" value="1"/>
</dbReference>
<feature type="domain" description="Pirin C-terminal" evidence="5">
    <location>
        <begin position="186"/>
        <end position="293"/>
    </location>
</feature>
<dbReference type="Pfam" id="PF02678">
    <property type="entry name" value="Pirin"/>
    <property type="match status" value="1"/>
</dbReference>
<evidence type="ECO:0000256" key="2">
    <source>
        <dbReference type="PIRSR" id="PIRSR006232-1"/>
    </source>
</evidence>
<dbReference type="Gene3D" id="2.60.120.10">
    <property type="entry name" value="Jelly Rolls"/>
    <property type="match status" value="2"/>
</dbReference>
<dbReference type="Proteomes" id="UP001163152">
    <property type="component" value="Chromosome"/>
</dbReference>
<evidence type="ECO:0000313" key="7">
    <source>
        <dbReference type="Proteomes" id="UP001163152"/>
    </source>
</evidence>
<dbReference type="RefSeq" id="WP_268608921.1">
    <property type="nucleotide sequence ID" value="NZ_CP113797.1"/>
</dbReference>
<keyword evidence="7" id="KW-1185">Reference proteome</keyword>
<feature type="binding site" evidence="2">
    <location>
        <position position="67"/>
    </location>
    <ligand>
        <name>Fe cation</name>
        <dbReference type="ChEBI" id="CHEBI:24875"/>
    </ligand>
</feature>
<evidence type="ECO:0000313" key="6">
    <source>
        <dbReference type="EMBL" id="WAL59226.1"/>
    </source>
</evidence>
<name>A0A9E8ZAD1_9CYAN</name>
<keyword evidence="2" id="KW-0479">Metal-binding</keyword>
<dbReference type="SUPFAM" id="SSF51182">
    <property type="entry name" value="RmlC-like cupins"/>
    <property type="match status" value="1"/>
</dbReference>
<keyword evidence="2" id="KW-0408">Iron</keyword>
<gene>
    <name evidence="6" type="ORF">OXH18_18915</name>
</gene>
<dbReference type="InterPro" id="IPR011051">
    <property type="entry name" value="RmlC_Cupin_sf"/>
</dbReference>
<feature type="binding site" evidence="2">
    <location>
        <position position="109"/>
    </location>
    <ligand>
        <name>Fe cation</name>
        <dbReference type="ChEBI" id="CHEBI:24875"/>
    </ligand>
</feature>